<dbReference type="InterPro" id="IPR011257">
    <property type="entry name" value="DNA_glycosylase"/>
</dbReference>
<accession>A0ABS9T670</accession>
<evidence type="ECO:0008006" key="4">
    <source>
        <dbReference type="Google" id="ProtNLM"/>
    </source>
</evidence>
<reference evidence="2" key="1">
    <citation type="submission" date="2022-03" db="EMBL/GenBank/DDBJ databases">
        <authorList>
            <person name="Santos J.D.N."/>
            <person name="Kallscheuer N."/>
            <person name="Jogler C."/>
            <person name="Lage O.M."/>
        </authorList>
    </citation>
    <scope>NUCLEOTIDE SEQUENCE</scope>
    <source>
        <strain evidence="2">M600PL45_2</strain>
    </source>
</reference>
<sequence>MTQTQTRSRTRSSRQPGDRAKARALLKTHGQTYAEQAGITLRDTPSPLYRLLVLSLLLSARIRADIAVASSRALSDAGMKDARRMAEATWQQRVDALGVGGYRRYDERTATQLGEGAELLLSEYKGDLRRMREDPHTEERLREVPGIGPTGVDIFLREAQEVWPEFGPYFDQKAQQGAQRLGLPTSPAKLAELVPSRDRARFAAALVRAALDKKVVEDAREAA</sequence>
<keyword evidence="3" id="KW-1185">Reference proteome</keyword>
<proteinExistence type="predicted"/>
<evidence type="ECO:0000256" key="1">
    <source>
        <dbReference type="SAM" id="MobiDB-lite"/>
    </source>
</evidence>
<protein>
    <recommendedName>
        <fullName evidence="4">Endonuclease</fullName>
    </recommendedName>
</protein>
<reference evidence="2" key="2">
    <citation type="journal article" date="2023" name="Int. J. Syst. Evol. Microbiol.">
        <title>Streptomyces marispadix sp. nov., isolated from marine beach sediment of the Northern Coast of Portugal.</title>
        <authorList>
            <person name="dos Santos J.D.N."/>
            <person name="Vitorino I.R."/>
            <person name="Kallscheuer N."/>
            <person name="Srivastava A."/>
            <person name="Krautwurst S."/>
            <person name="Marz M."/>
            <person name="Jogler C."/>
            <person name="Lobo Da Cunha A."/>
            <person name="Catita J."/>
            <person name="Goncalves H."/>
            <person name="Gonzalez I."/>
            <person name="Reyes F."/>
            <person name="Lage O.M."/>
        </authorList>
    </citation>
    <scope>NUCLEOTIDE SEQUENCE</scope>
    <source>
        <strain evidence="2">M600PL45_2</strain>
    </source>
</reference>
<evidence type="ECO:0000313" key="2">
    <source>
        <dbReference type="EMBL" id="MCH6163990.1"/>
    </source>
</evidence>
<evidence type="ECO:0000313" key="3">
    <source>
        <dbReference type="Proteomes" id="UP001166784"/>
    </source>
</evidence>
<organism evidence="2 3">
    <name type="scientific">Streptomyces marispadix</name>
    <dbReference type="NCBI Taxonomy" id="2922868"/>
    <lineage>
        <taxon>Bacteria</taxon>
        <taxon>Bacillati</taxon>
        <taxon>Actinomycetota</taxon>
        <taxon>Actinomycetes</taxon>
        <taxon>Kitasatosporales</taxon>
        <taxon>Streptomycetaceae</taxon>
        <taxon>Streptomyces</taxon>
    </lineage>
</organism>
<gene>
    <name evidence="2" type="ORF">MMA15_27385</name>
</gene>
<dbReference type="RefSeq" id="WP_241062839.1">
    <property type="nucleotide sequence ID" value="NZ_JAKWJU010000002.1"/>
</dbReference>
<comment type="caution">
    <text evidence="2">The sequence shown here is derived from an EMBL/GenBank/DDBJ whole genome shotgun (WGS) entry which is preliminary data.</text>
</comment>
<dbReference type="Proteomes" id="UP001166784">
    <property type="component" value="Unassembled WGS sequence"/>
</dbReference>
<dbReference type="EMBL" id="JAKWJU010000002">
    <property type="protein sequence ID" value="MCH6163990.1"/>
    <property type="molecule type" value="Genomic_DNA"/>
</dbReference>
<dbReference type="SUPFAM" id="SSF48150">
    <property type="entry name" value="DNA-glycosylase"/>
    <property type="match status" value="1"/>
</dbReference>
<feature type="region of interest" description="Disordered" evidence="1">
    <location>
        <begin position="1"/>
        <end position="21"/>
    </location>
</feature>
<name>A0ABS9T670_9ACTN</name>